<evidence type="ECO:0000259" key="3">
    <source>
        <dbReference type="Pfam" id="PF07859"/>
    </source>
</evidence>
<keyword evidence="5" id="KW-1185">Reference proteome</keyword>
<feature type="compositionally biased region" description="Polar residues" evidence="2">
    <location>
        <begin position="544"/>
        <end position="553"/>
    </location>
</feature>
<evidence type="ECO:0000256" key="1">
    <source>
        <dbReference type="ARBA" id="ARBA00022801"/>
    </source>
</evidence>
<reference evidence="4" key="1">
    <citation type="submission" date="2021-12" db="EMBL/GenBank/DDBJ databases">
        <title>Curvularia clavata genome.</title>
        <authorList>
            <person name="Cao Y."/>
        </authorList>
    </citation>
    <scope>NUCLEOTIDE SEQUENCE</scope>
    <source>
        <strain evidence="4">Yc1106</strain>
    </source>
</reference>
<keyword evidence="1" id="KW-0378">Hydrolase</keyword>
<dbReference type="VEuPathDB" id="FungiDB:yc1106_06700"/>
<dbReference type="Pfam" id="PF07859">
    <property type="entry name" value="Abhydrolase_3"/>
    <property type="match status" value="2"/>
</dbReference>
<evidence type="ECO:0000256" key="2">
    <source>
        <dbReference type="SAM" id="MobiDB-lite"/>
    </source>
</evidence>
<feature type="region of interest" description="Disordered" evidence="2">
    <location>
        <begin position="520"/>
        <end position="574"/>
    </location>
</feature>
<dbReference type="GO" id="GO:0016787">
    <property type="term" value="F:hydrolase activity"/>
    <property type="evidence" value="ECO:0007669"/>
    <property type="project" value="UniProtKB-KW"/>
</dbReference>
<accession>A0A9Q8ZC00</accession>
<feature type="compositionally biased region" description="Basic and acidic residues" evidence="2">
    <location>
        <begin position="918"/>
        <end position="945"/>
    </location>
</feature>
<evidence type="ECO:0000313" key="4">
    <source>
        <dbReference type="EMBL" id="USP79426.1"/>
    </source>
</evidence>
<feature type="region of interest" description="Disordered" evidence="2">
    <location>
        <begin position="700"/>
        <end position="760"/>
    </location>
</feature>
<feature type="domain" description="Alpha/beta hydrolase fold-3" evidence="3">
    <location>
        <begin position="381"/>
        <end position="435"/>
    </location>
</feature>
<dbReference type="Gene3D" id="3.40.50.1820">
    <property type="entry name" value="alpha/beta hydrolase"/>
    <property type="match status" value="2"/>
</dbReference>
<dbReference type="OrthoDB" id="2336090at2759"/>
<feature type="region of interest" description="Disordered" evidence="2">
    <location>
        <begin position="299"/>
        <end position="351"/>
    </location>
</feature>
<dbReference type="AlphaFoldDB" id="A0A9Q8ZC00"/>
<feature type="domain" description="Alpha/beta hydrolase fold-3" evidence="3">
    <location>
        <begin position="148"/>
        <end position="261"/>
    </location>
</feature>
<name>A0A9Q8ZC00_CURCL</name>
<feature type="compositionally biased region" description="Polar residues" evidence="2">
    <location>
        <begin position="341"/>
        <end position="351"/>
    </location>
</feature>
<protein>
    <recommendedName>
        <fullName evidence="3">Alpha/beta hydrolase fold-3 domain-containing protein</fullName>
    </recommendedName>
</protein>
<dbReference type="PANTHER" id="PTHR48081:SF19">
    <property type="entry name" value="AB HYDROLASE SUPERFAMILY PROTEIN C4A8.06C"/>
    <property type="match status" value="1"/>
</dbReference>
<dbReference type="SUPFAM" id="SSF53474">
    <property type="entry name" value="alpha/beta-Hydrolases"/>
    <property type="match status" value="1"/>
</dbReference>
<dbReference type="PANTHER" id="PTHR48081">
    <property type="entry name" value="AB HYDROLASE SUPERFAMILY PROTEIN C4A8.06C"/>
    <property type="match status" value="1"/>
</dbReference>
<dbReference type="InterPro" id="IPR050300">
    <property type="entry name" value="GDXG_lipolytic_enzyme"/>
</dbReference>
<dbReference type="EMBL" id="CP089278">
    <property type="protein sequence ID" value="USP79426.1"/>
    <property type="molecule type" value="Genomic_DNA"/>
</dbReference>
<dbReference type="InterPro" id="IPR013094">
    <property type="entry name" value="AB_hydrolase_3"/>
</dbReference>
<feature type="region of interest" description="Disordered" evidence="2">
    <location>
        <begin position="866"/>
        <end position="887"/>
    </location>
</feature>
<dbReference type="Proteomes" id="UP001056012">
    <property type="component" value="Chromosome 5"/>
</dbReference>
<gene>
    <name evidence="4" type="ORF">yc1106_06700</name>
</gene>
<evidence type="ECO:0000313" key="5">
    <source>
        <dbReference type="Proteomes" id="UP001056012"/>
    </source>
</evidence>
<feature type="compositionally biased region" description="Basic residues" evidence="2">
    <location>
        <begin position="741"/>
        <end position="751"/>
    </location>
</feature>
<organism evidence="4 5">
    <name type="scientific">Curvularia clavata</name>
    <dbReference type="NCBI Taxonomy" id="95742"/>
    <lineage>
        <taxon>Eukaryota</taxon>
        <taxon>Fungi</taxon>
        <taxon>Dikarya</taxon>
        <taxon>Ascomycota</taxon>
        <taxon>Pezizomycotina</taxon>
        <taxon>Dothideomycetes</taxon>
        <taxon>Pleosporomycetidae</taxon>
        <taxon>Pleosporales</taxon>
        <taxon>Pleosporineae</taxon>
        <taxon>Pleosporaceae</taxon>
        <taxon>Curvularia</taxon>
    </lineage>
</organism>
<proteinExistence type="predicted"/>
<sequence>MPVNTISVGAAVTPTVIQTYLSHYLNRRPLAQKPTAHISYHEGLELIRRFLHYASLHTVDELQAFTSQWVPVPRWVHVNVVEIPDNLLQRSAQLVNAQLGPKGIKAVGGNSWWQWRREGTPLKAEWIEMRKDYEARKQLAIVKGDRIMLYVHGGAYFFGSVDEHRYQMQRHARKLKARVLAPKYRLAPQFPFPCGLHDCLATYLYLLEEKHDPTTIILAGDSAGGGMVLSMLVTLRDQGIPLPAGAILISPWVDLTHSFPSLGGNGEMDYIPSHGFLHKPSISWPPPNADDMVEIENSAKGASGKSGGSDKAKPEQETKEQKSERVRGFSVHSTDRPVLDNGSQPSGTGQDINVWVSPSGKYSIGPKSQLSVQLEDERVEIKDQIQMYTPNHMLTHPLVSPVLQPTLGGLPPLLIQTGGGELLRDEQIYLAHKAAQPLAYIPPPSNNQTAEEIEAQVANYKPTNVQLQVWDDLCHVCPTLSFTRPAKHMYRSIAQFGAWALARAQKKSIDILDDDDVSFVSTDSNSSSEQGRTGSKAPEKSTEHPSSQNGSASENKEQANGRVGRAGDPIPPFENHMIRQRIDRHGRIYQLSAKEDLPALNVPSIDVGVPKKGPVSKWMKAQSQWNTKFAKQKVKIQKQRIEDMRKGFEGFDGETPPLTALAGRRVKGMKAEKAKKKSWGMSMWSFWGSSHDQATIVREEKADQTAAEPPTSVPDHQSPNTDGAAESKSKRGRTTSLGKPKSTRPRARSHHSNVTDQGQTEVLMDDLSKMELPKPGLADATRLAPERATSGLPPVFVEEESVEPQPNVIASANPALPSTIIPNTDTLTTRPTAGGIAYPFRLRIDGAEGRDVNASTVTLASVNITTPPATDANEHEKQLGHSASISETVNDQIMNEQRSGIDRVSLDGKGAGLFSSGVEERESGVEKKIERPPVERFETAQEHLDTLATGDAKL</sequence>
<dbReference type="InterPro" id="IPR029058">
    <property type="entry name" value="AB_hydrolase_fold"/>
</dbReference>
<feature type="region of interest" description="Disordered" evidence="2">
    <location>
        <begin position="904"/>
        <end position="954"/>
    </location>
</feature>
<feature type="compositionally biased region" description="Basic and acidic residues" evidence="2">
    <location>
        <begin position="308"/>
        <end position="338"/>
    </location>
</feature>